<evidence type="ECO:0000256" key="1">
    <source>
        <dbReference type="ARBA" id="ARBA00008857"/>
    </source>
</evidence>
<evidence type="ECO:0000256" key="4">
    <source>
        <dbReference type="ARBA" id="ARBA00023172"/>
    </source>
</evidence>
<dbReference type="CDD" id="cd00796">
    <property type="entry name" value="INT_Rci_Hp1_C"/>
    <property type="match status" value="1"/>
</dbReference>
<dbReference type="InterPro" id="IPR050090">
    <property type="entry name" value="Tyrosine_recombinase_XerCD"/>
</dbReference>
<keyword evidence="9" id="KW-1185">Reference proteome</keyword>
<dbReference type="PROSITE" id="PS51898">
    <property type="entry name" value="TYR_RECOMBINASE"/>
    <property type="match status" value="1"/>
</dbReference>
<dbReference type="Gene3D" id="1.10.443.10">
    <property type="entry name" value="Intergrase catalytic core"/>
    <property type="match status" value="1"/>
</dbReference>
<accession>A0A0F3IJY5</accession>
<dbReference type="GO" id="GO:0015074">
    <property type="term" value="P:DNA integration"/>
    <property type="evidence" value="ECO:0007669"/>
    <property type="project" value="UniProtKB-KW"/>
</dbReference>
<dbReference type="PANTHER" id="PTHR30349:SF64">
    <property type="entry name" value="PROPHAGE INTEGRASE INTD-RELATED"/>
    <property type="match status" value="1"/>
</dbReference>
<feature type="domain" description="Tyr recombinase" evidence="6">
    <location>
        <begin position="171"/>
        <end position="345"/>
    </location>
</feature>
<dbReference type="Gene3D" id="1.10.150.130">
    <property type="match status" value="1"/>
</dbReference>
<organism evidence="8 9">
    <name type="scientific">Methylocucumis oryzae</name>
    <dbReference type="NCBI Taxonomy" id="1632867"/>
    <lineage>
        <taxon>Bacteria</taxon>
        <taxon>Pseudomonadati</taxon>
        <taxon>Pseudomonadota</taxon>
        <taxon>Gammaproteobacteria</taxon>
        <taxon>Methylococcales</taxon>
        <taxon>Methylococcaceae</taxon>
        <taxon>Methylocucumis</taxon>
    </lineage>
</organism>
<dbReference type="InterPro" id="IPR013762">
    <property type="entry name" value="Integrase-like_cat_sf"/>
</dbReference>
<keyword evidence="2" id="KW-0229">DNA integration</keyword>
<dbReference type="GO" id="GO:0006310">
    <property type="term" value="P:DNA recombination"/>
    <property type="evidence" value="ECO:0007669"/>
    <property type="project" value="UniProtKB-KW"/>
</dbReference>
<dbReference type="GO" id="GO:0003677">
    <property type="term" value="F:DNA binding"/>
    <property type="evidence" value="ECO:0007669"/>
    <property type="project" value="UniProtKB-UniRule"/>
</dbReference>
<dbReference type="InterPro" id="IPR002104">
    <property type="entry name" value="Integrase_catalytic"/>
</dbReference>
<dbReference type="RefSeq" id="WP_045778751.1">
    <property type="nucleotide sequence ID" value="NZ_LAJX01000067.1"/>
</dbReference>
<keyword evidence="4" id="KW-0233">DNA recombination</keyword>
<evidence type="ECO:0000313" key="9">
    <source>
        <dbReference type="Proteomes" id="UP000033684"/>
    </source>
</evidence>
<reference evidence="9" key="1">
    <citation type="submission" date="2015-03" db="EMBL/GenBank/DDBJ databases">
        <title>Draft genome sequence of a novel methanotroph (Sn10-6) isolated from flooded ricefield rhizosphere in India.</title>
        <authorList>
            <person name="Pandit P.S."/>
            <person name="Pore S.D."/>
            <person name="Arora P."/>
            <person name="Kapse N.G."/>
            <person name="Dhakephalkar P.K."/>
            <person name="Rahalkar M.C."/>
        </authorList>
    </citation>
    <scope>NUCLEOTIDE SEQUENCE [LARGE SCALE GENOMIC DNA]</scope>
    <source>
        <strain evidence="9">Sn10-6</strain>
    </source>
</reference>
<dbReference type="Pfam" id="PF00589">
    <property type="entry name" value="Phage_integrase"/>
    <property type="match status" value="1"/>
</dbReference>
<evidence type="ECO:0000256" key="5">
    <source>
        <dbReference type="PROSITE-ProRule" id="PRU01248"/>
    </source>
</evidence>
<gene>
    <name evidence="8" type="ORF">VZ94_07425</name>
</gene>
<evidence type="ECO:0000256" key="2">
    <source>
        <dbReference type="ARBA" id="ARBA00022908"/>
    </source>
</evidence>
<evidence type="ECO:0000259" key="7">
    <source>
        <dbReference type="PROSITE" id="PS51900"/>
    </source>
</evidence>
<dbReference type="InterPro" id="IPR010998">
    <property type="entry name" value="Integrase_recombinase_N"/>
</dbReference>
<dbReference type="SUPFAM" id="SSF56349">
    <property type="entry name" value="DNA breaking-rejoining enzymes"/>
    <property type="match status" value="1"/>
</dbReference>
<dbReference type="OrthoDB" id="9057547at2"/>
<dbReference type="PATRIC" id="fig|1632867.3.peg.4982"/>
<protein>
    <submittedName>
        <fullName evidence="8">Integrase</fullName>
    </submittedName>
</protein>
<keyword evidence="3 5" id="KW-0238">DNA-binding</keyword>
<dbReference type="PROSITE" id="PS51900">
    <property type="entry name" value="CB"/>
    <property type="match status" value="1"/>
</dbReference>
<proteinExistence type="inferred from homology"/>
<evidence type="ECO:0000256" key="3">
    <source>
        <dbReference type="ARBA" id="ARBA00023125"/>
    </source>
</evidence>
<dbReference type="AlphaFoldDB" id="A0A0F3IJY5"/>
<dbReference type="InterPro" id="IPR044068">
    <property type="entry name" value="CB"/>
</dbReference>
<reference evidence="8 9" key="2">
    <citation type="journal article" date="2016" name="Microb. Ecol.">
        <title>Genome Characteristics of a Novel Type I Methanotroph (Sn10-6) Isolated from a Flooded Indian Rice Field.</title>
        <authorList>
            <person name="Rahalkar M.C."/>
            <person name="Pandit P.S."/>
            <person name="Dhakephalkar P.K."/>
            <person name="Pore S."/>
            <person name="Arora P."/>
            <person name="Kapse N."/>
        </authorList>
    </citation>
    <scope>NUCLEOTIDE SEQUENCE [LARGE SCALE GENOMIC DNA]</scope>
    <source>
        <strain evidence="8 9">Sn10-6</strain>
    </source>
</reference>
<feature type="domain" description="Core-binding (CB)" evidence="7">
    <location>
        <begin position="63"/>
        <end position="149"/>
    </location>
</feature>
<comment type="caution">
    <text evidence="8">The sequence shown here is derived from an EMBL/GenBank/DDBJ whole genome shotgun (WGS) entry which is preliminary data.</text>
</comment>
<sequence length="358" mass="40746">MATIKERTAKDGTARYTAEIRLKGYPAQTATFKRKTDAKKWIQDTESAIREGRHFKTTEAKRHTLGDLVDRYIKDVLPTKPKQTQAQQPQLERWKSELGSYLLSDITPALIVECRDKLLSETTPHGNIRSPATVVRYMAALSHAFTIAVNEWQWLEDSPMRKVKKPKEPKGRVRWLDDGERSKLLIACKESSNRWLYLCVILALSTGMRQGELMGLQWQDVNLKDGFLILHETKNGERRRVPLTGHALMLLREHAKVRRLDTSLLFPSKSDPAKPIDLTKPWRNALKLAEINDFHWHDLRHCTASYLAMNGASLAEIAEVLGHKTLNMVKRYAHLSDGHVSNVVASMNAKIFGGCDGY</sequence>
<evidence type="ECO:0000259" key="6">
    <source>
        <dbReference type="PROSITE" id="PS51898"/>
    </source>
</evidence>
<dbReference type="EMBL" id="LAJX01000067">
    <property type="protein sequence ID" value="KJV07021.1"/>
    <property type="molecule type" value="Genomic_DNA"/>
</dbReference>
<name>A0A0F3IJY5_9GAMM</name>
<dbReference type="Proteomes" id="UP000033684">
    <property type="component" value="Unassembled WGS sequence"/>
</dbReference>
<dbReference type="InterPro" id="IPR011010">
    <property type="entry name" value="DNA_brk_join_enz"/>
</dbReference>
<dbReference type="PANTHER" id="PTHR30349">
    <property type="entry name" value="PHAGE INTEGRASE-RELATED"/>
    <property type="match status" value="1"/>
</dbReference>
<comment type="similarity">
    <text evidence="1">Belongs to the 'phage' integrase family.</text>
</comment>
<evidence type="ECO:0000313" key="8">
    <source>
        <dbReference type="EMBL" id="KJV07021.1"/>
    </source>
</evidence>